<accession>A0ABD3BED2</accession>
<gene>
    <name evidence="1" type="ORF">CASFOL_040049</name>
</gene>
<proteinExistence type="predicted"/>
<dbReference type="AlphaFoldDB" id="A0ABD3BED2"/>
<evidence type="ECO:0000313" key="1">
    <source>
        <dbReference type="EMBL" id="KAL3615755.1"/>
    </source>
</evidence>
<evidence type="ECO:0000313" key="2">
    <source>
        <dbReference type="Proteomes" id="UP001632038"/>
    </source>
</evidence>
<reference evidence="2" key="1">
    <citation type="journal article" date="2024" name="IScience">
        <title>Strigolactones Initiate the Formation of Haustorium-like Structures in Castilleja.</title>
        <authorList>
            <person name="Buerger M."/>
            <person name="Peterson D."/>
            <person name="Chory J."/>
        </authorList>
    </citation>
    <scope>NUCLEOTIDE SEQUENCE [LARGE SCALE GENOMIC DNA]</scope>
</reference>
<sequence length="48" mass="5710">MDMEKLMQKHPNVSRGQLEKMRETSSFLNISEICFPRIVESLDRKIEN</sequence>
<dbReference type="Proteomes" id="UP001632038">
    <property type="component" value="Unassembled WGS sequence"/>
</dbReference>
<keyword evidence="2" id="KW-1185">Reference proteome</keyword>
<comment type="caution">
    <text evidence="1">The sequence shown here is derived from an EMBL/GenBank/DDBJ whole genome shotgun (WGS) entry which is preliminary data.</text>
</comment>
<dbReference type="EMBL" id="JAVIJP010000099">
    <property type="protein sequence ID" value="KAL3615755.1"/>
    <property type="molecule type" value="Genomic_DNA"/>
</dbReference>
<organism evidence="1 2">
    <name type="scientific">Castilleja foliolosa</name>
    <dbReference type="NCBI Taxonomy" id="1961234"/>
    <lineage>
        <taxon>Eukaryota</taxon>
        <taxon>Viridiplantae</taxon>
        <taxon>Streptophyta</taxon>
        <taxon>Embryophyta</taxon>
        <taxon>Tracheophyta</taxon>
        <taxon>Spermatophyta</taxon>
        <taxon>Magnoliopsida</taxon>
        <taxon>eudicotyledons</taxon>
        <taxon>Gunneridae</taxon>
        <taxon>Pentapetalae</taxon>
        <taxon>asterids</taxon>
        <taxon>lamiids</taxon>
        <taxon>Lamiales</taxon>
        <taxon>Orobanchaceae</taxon>
        <taxon>Pedicularideae</taxon>
        <taxon>Castillejinae</taxon>
        <taxon>Castilleja</taxon>
    </lineage>
</organism>
<protein>
    <submittedName>
        <fullName evidence="1">Uncharacterized protein</fullName>
    </submittedName>
</protein>
<name>A0ABD3BED2_9LAMI</name>